<dbReference type="AlphaFoldDB" id="A0A3P6I2Q0"/>
<dbReference type="Pfam" id="PF01221">
    <property type="entry name" value="Dynein_light"/>
    <property type="match status" value="1"/>
</dbReference>
<keyword evidence="1" id="KW-0493">Microtubule</keyword>
<keyword evidence="1" id="KW-0963">Cytoplasm</keyword>
<comment type="similarity">
    <text evidence="1">Belongs to the dynein light chain family.</text>
</comment>
<dbReference type="OrthoDB" id="6506078at2759"/>
<accession>A0A3P6I2Q0</accession>
<dbReference type="PANTHER" id="PTHR11886">
    <property type="entry name" value="DYNEIN LIGHT CHAIN"/>
    <property type="match status" value="1"/>
</dbReference>
<keyword evidence="1" id="KW-0505">Motor protein</keyword>
<dbReference type="GO" id="GO:0005868">
    <property type="term" value="C:cytoplasmic dynein complex"/>
    <property type="evidence" value="ECO:0007669"/>
    <property type="project" value="TreeGrafter"/>
</dbReference>
<proteinExistence type="inferred from homology"/>
<keyword evidence="1" id="KW-0206">Cytoskeleton</keyword>
<dbReference type="STRING" id="51028.A0A3P6I2Q0"/>
<organism evidence="2 3">
    <name type="scientific">Enterobius vermicularis</name>
    <name type="common">Human pinworm</name>
    <dbReference type="NCBI Taxonomy" id="51028"/>
    <lineage>
        <taxon>Eukaryota</taxon>
        <taxon>Metazoa</taxon>
        <taxon>Ecdysozoa</taxon>
        <taxon>Nematoda</taxon>
        <taxon>Chromadorea</taxon>
        <taxon>Rhabditida</taxon>
        <taxon>Spirurina</taxon>
        <taxon>Oxyuridomorpha</taxon>
        <taxon>Oxyuroidea</taxon>
        <taxon>Oxyuridae</taxon>
        <taxon>Enterobius</taxon>
    </lineage>
</organism>
<dbReference type="SMART" id="SM01375">
    <property type="entry name" value="Dynein_light"/>
    <property type="match status" value="1"/>
</dbReference>
<comment type="subcellular location">
    <subcellularLocation>
        <location evidence="1">Cytoplasm</location>
        <location evidence="1">Cytoskeleton</location>
    </subcellularLocation>
</comment>
<evidence type="ECO:0000313" key="3">
    <source>
        <dbReference type="Proteomes" id="UP000274131"/>
    </source>
</evidence>
<keyword evidence="1" id="KW-0243">Dynein</keyword>
<evidence type="ECO:0000256" key="1">
    <source>
        <dbReference type="RuleBase" id="RU365010"/>
    </source>
</evidence>
<protein>
    <recommendedName>
        <fullName evidence="1">Dynein light chain</fullName>
    </recommendedName>
</protein>
<dbReference type="InterPro" id="IPR001372">
    <property type="entry name" value="Dynein_light_chain_typ-1/2"/>
</dbReference>
<dbReference type="Gene3D" id="3.30.740.10">
    <property type="entry name" value="Protein Inhibitor Of Neuronal Nitric Oxide Synthase"/>
    <property type="match status" value="1"/>
</dbReference>
<dbReference type="PANTHER" id="PTHR11886:SF35">
    <property type="entry name" value="DYNEIN LIGHT CHAIN"/>
    <property type="match status" value="1"/>
</dbReference>
<dbReference type="CDD" id="cd21450">
    <property type="entry name" value="DLC-like_DYNLL1-like"/>
    <property type="match status" value="1"/>
</dbReference>
<reference evidence="2 3" key="1">
    <citation type="submission" date="2018-10" db="EMBL/GenBank/DDBJ databases">
        <authorList>
            <consortium name="Pathogen Informatics"/>
        </authorList>
    </citation>
    <scope>NUCLEOTIDE SEQUENCE [LARGE SCALE GENOMIC DNA]</scope>
</reference>
<keyword evidence="3" id="KW-1185">Reference proteome</keyword>
<dbReference type="GO" id="GO:0007017">
    <property type="term" value="P:microtubule-based process"/>
    <property type="evidence" value="ECO:0007669"/>
    <property type="project" value="InterPro"/>
</dbReference>
<dbReference type="Proteomes" id="UP000274131">
    <property type="component" value="Unassembled WGS sequence"/>
</dbReference>
<name>A0A3P6I2Q0_ENTVE</name>
<dbReference type="GO" id="GO:0045505">
    <property type="term" value="F:dynein intermediate chain binding"/>
    <property type="evidence" value="ECO:0007669"/>
    <property type="project" value="TreeGrafter"/>
</dbReference>
<sequence length="116" mass="13744">MLFYRKIITLKIESFHKNLLFKNNTFNSCFYVQRKKQIIGLRKKTFPVQSLKVIKRAFQQCTVEKEVATFIKISVDEILGPTWQCIVGRSFGSHLTYEYYAHFTYAKFTIILLKCC</sequence>
<evidence type="ECO:0000313" key="2">
    <source>
        <dbReference type="EMBL" id="VDD85664.1"/>
    </source>
</evidence>
<dbReference type="EMBL" id="UXUI01007139">
    <property type="protein sequence ID" value="VDD85664.1"/>
    <property type="molecule type" value="Genomic_DNA"/>
</dbReference>
<gene>
    <name evidence="2" type="ORF">EVEC_LOCUS807</name>
</gene>
<dbReference type="GO" id="GO:0005874">
    <property type="term" value="C:microtubule"/>
    <property type="evidence" value="ECO:0007669"/>
    <property type="project" value="UniProtKB-KW"/>
</dbReference>
<dbReference type="InterPro" id="IPR037177">
    <property type="entry name" value="DLC_sf"/>
</dbReference>
<dbReference type="SUPFAM" id="SSF54648">
    <property type="entry name" value="DLC"/>
    <property type="match status" value="1"/>
</dbReference>